<dbReference type="GO" id="GO:0004412">
    <property type="term" value="F:homoserine dehydrogenase activity"/>
    <property type="evidence" value="ECO:0007669"/>
    <property type="project" value="UniProtKB-EC"/>
</dbReference>
<evidence type="ECO:0000256" key="8">
    <source>
        <dbReference type="ARBA" id="ARBA00023002"/>
    </source>
</evidence>
<dbReference type="Gene3D" id="3.40.50.720">
    <property type="entry name" value="NAD(P)-binding Rossmann-like Domain"/>
    <property type="match status" value="1"/>
</dbReference>
<dbReference type="GO" id="GO:0050661">
    <property type="term" value="F:NADP binding"/>
    <property type="evidence" value="ECO:0007669"/>
    <property type="project" value="InterPro"/>
</dbReference>
<comment type="pathway">
    <text evidence="1 10">Amino-acid biosynthesis; L-threonine biosynthesis; L-threonine from L-aspartate: step 3/5.</text>
</comment>
<dbReference type="FunFam" id="3.30.360.10:FF:000005">
    <property type="entry name" value="Homoserine dehydrogenase"/>
    <property type="match status" value="1"/>
</dbReference>
<evidence type="ECO:0000256" key="4">
    <source>
        <dbReference type="ARBA" id="ARBA00013213"/>
    </source>
</evidence>
<dbReference type="InterPro" id="IPR036291">
    <property type="entry name" value="NAD(P)-bd_dom_sf"/>
</dbReference>
<feature type="domain" description="Homoserine dehydrogenase catalytic" evidence="12">
    <location>
        <begin position="129"/>
        <end position="307"/>
    </location>
</feature>
<evidence type="ECO:0000259" key="12">
    <source>
        <dbReference type="Pfam" id="PF00742"/>
    </source>
</evidence>
<comment type="pathway">
    <text evidence="2 10">Amino-acid biosynthesis; L-methionine biosynthesis via de novo pathway; L-homoserine from L-aspartate: step 3/3.</text>
</comment>
<keyword evidence="10" id="KW-0521">NADP</keyword>
<sequence>MKNRSAKRIGIFGFGCVGQGLHDVLQDNPQLQVVRICVRDREKLRTLPSHTFTYSPQELLQDESIDLFAELISDPGEALLIVRQVLQAGKTIVSANKKMVSENLPELVELQQAYGGTLLYEAAVCGSIPILRTLEAYYGNEQLQEVSGILNGSSNYILTKLNSEGLAYEEALRQAQALGFAEADPTLDVGGFDALHKISLIAAHAFGVVPHAADVLCQGIQHISKRDVTLAQALGARIRLVASAKLNAHNRLAVQVLPTLVFPDSELYYVEAEFNGVQLKAKYAGDQFLKGRGAGSHPTGSAVWADVSAALAGYKYSYGKLQQAEVQLEEDTELRLYLRTPNPELLPQLDWLELTSFGVDATVAQLIGTVRRRSIIAHAATLAAANVFIAQVPDSVQVDDVLRASLLDAVEVA</sequence>
<dbReference type="PROSITE" id="PS01042">
    <property type="entry name" value="HOMOSER_DHGENASE"/>
    <property type="match status" value="1"/>
</dbReference>
<dbReference type="GO" id="GO:0009086">
    <property type="term" value="P:methionine biosynthetic process"/>
    <property type="evidence" value="ECO:0007669"/>
    <property type="project" value="UniProtKB-KW"/>
</dbReference>
<comment type="catalytic activity">
    <reaction evidence="10">
        <text>L-homoserine + NADP(+) = L-aspartate 4-semialdehyde + NADPH + H(+)</text>
        <dbReference type="Rhea" id="RHEA:15761"/>
        <dbReference type="ChEBI" id="CHEBI:15378"/>
        <dbReference type="ChEBI" id="CHEBI:57476"/>
        <dbReference type="ChEBI" id="CHEBI:57783"/>
        <dbReference type="ChEBI" id="CHEBI:58349"/>
        <dbReference type="ChEBI" id="CHEBI:537519"/>
        <dbReference type="EC" id="1.1.1.3"/>
    </reaction>
</comment>
<dbReference type="PANTHER" id="PTHR43331">
    <property type="entry name" value="HOMOSERINE DEHYDROGENASE"/>
    <property type="match status" value="1"/>
</dbReference>
<feature type="domain" description="Aspartate/homoserine dehydrogenase NAD-binding" evidence="13">
    <location>
        <begin position="13"/>
        <end position="121"/>
    </location>
</feature>
<evidence type="ECO:0000313" key="15">
    <source>
        <dbReference type="Proteomes" id="UP000182491"/>
    </source>
</evidence>
<dbReference type="Gene3D" id="3.30.360.10">
    <property type="entry name" value="Dihydrodipicolinate Reductase, domain 2"/>
    <property type="match status" value="1"/>
</dbReference>
<evidence type="ECO:0000256" key="7">
    <source>
        <dbReference type="ARBA" id="ARBA00022697"/>
    </source>
</evidence>
<gene>
    <name evidence="14" type="ORF">SAMN04487941_3663</name>
</gene>
<evidence type="ECO:0000256" key="6">
    <source>
        <dbReference type="ARBA" id="ARBA00022605"/>
    </source>
</evidence>
<evidence type="ECO:0000256" key="5">
    <source>
        <dbReference type="ARBA" id="ARBA00013376"/>
    </source>
</evidence>
<evidence type="ECO:0000256" key="11">
    <source>
        <dbReference type="RuleBase" id="RU004171"/>
    </source>
</evidence>
<dbReference type="EMBL" id="FPCA01000005">
    <property type="protein sequence ID" value="SFU96144.1"/>
    <property type="molecule type" value="Genomic_DNA"/>
</dbReference>
<dbReference type="InterPro" id="IPR019811">
    <property type="entry name" value="HDH_CS"/>
</dbReference>
<proteinExistence type="inferred from homology"/>
<reference evidence="15" key="1">
    <citation type="submission" date="2016-10" db="EMBL/GenBank/DDBJ databases">
        <authorList>
            <person name="Varghese N."/>
        </authorList>
    </citation>
    <scope>NUCLEOTIDE SEQUENCE [LARGE SCALE GENOMIC DNA]</scope>
    <source>
        <strain evidence="15">DSM 18820</strain>
    </source>
</reference>
<dbReference type="Pfam" id="PF00742">
    <property type="entry name" value="Homoserine_dh"/>
    <property type="match status" value="1"/>
</dbReference>
<evidence type="ECO:0000313" key="14">
    <source>
        <dbReference type="EMBL" id="SFU96144.1"/>
    </source>
</evidence>
<dbReference type="OrthoDB" id="9808167at2"/>
<dbReference type="Proteomes" id="UP000182491">
    <property type="component" value="Unassembled WGS sequence"/>
</dbReference>
<dbReference type="InterPro" id="IPR001342">
    <property type="entry name" value="HDH_cat"/>
</dbReference>
<name>A0A1I7KFJ7_9BACT</name>
<keyword evidence="15" id="KW-1185">Reference proteome</keyword>
<evidence type="ECO:0000256" key="10">
    <source>
        <dbReference type="RuleBase" id="RU000579"/>
    </source>
</evidence>
<keyword evidence="6 10" id="KW-0028">Amino-acid biosynthesis</keyword>
<dbReference type="SUPFAM" id="SSF55347">
    <property type="entry name" value="Glyceraldehyde-3-phosphate dehydrogenase-like, C-terminal domain"/>
    <property type="match status" value="1"/>
</dbReference>
<dbReference type="Pfam" id="PF03447">
    <property type="entry name" value="NAD_binding_3"/>
    <property type="match status" value="1"/>
</dbReference>
<dbReference type="InterPro" id="IPR005106">
    <property type="entry name" value="Asp/hSer_DH_NAD-bd"/>
</dbReference>
<evidence type="ECO:0000256" key="2">
    <source>
        <dbReference type="ARBA" id="ARBA00005062"/>
    </source>
</evidence>
<dbReference type="NCBIfam" id="NF004976">
    <property type="entry name" value="PRK06349.1"/>
    <property type="match status" value="1"/>
</dbReference>
<dbReference type="RefSeq" id="WP_068838909.1">
    <property type="nucleotide sequence ID" value="NZ_BMXC01000006.1"/>
</dbReference>
<keyword evidence="9 10" id="KW-0486">Methionine biosynthesis</keyword>
<dbReference type="STRING" id="388950.GCA_001611675_02999"/>
<evidence type="ECO:0000259" key="13">
    <source>
        <dbReference type="Pfam" id="PF03447"/>
    </source>
</evidence>
<dbReference type="PANTHER" id="PTHR43331:SF1">
    <property type="entry name" value="HOMOSERINE DEHYDROGENASE"/>
    <property type="match status" value="1"/>
</dbReference>
<keyword evidence="8 10" id="KW-0560">Oxidoreductase</keyword>
<dbReference type="AlphaFoldDB" id="A0A1I7KFJ7"/>
<dbReference type="UniPathway" id="UPA00051">
    <property type="reaction ID" value="UER00465"/>
</dbReference>
<dbReference type="GO" id="GO:0009088">
    <property type="term" value="P:threonine biosynthetic process"/>
    <property type="evidence" value="ECO:0007669"/>
    <property type="project" value="UniProtKB-UniPathway"/>
</dbReference>
<dbReference type="SUPFAM" id="SSF51735">
    <property type="entry name" value="NAD(P)-binding Rossmann-fold domains"/>
    <property type="match status" value="1"/>
</dbReference>
<evidence type="ECO:0000256" key="9">
    <source>
        <dbReference type="ARBA" id="ARBA00023167"/>
    </source>
</evidence>
<organism evidence="14 15">
    <name type="scientific">Pontibacter akesuensis</name>
    <dbReference type="NCBI Taxonomy" id="388950"/>
    <lineage>
        <taxon>Bacteria</taxon>
        <taxon>Pseudomonadati</taxon>
        <taxon>Bacteroidota</taxon>
        <taxon>Cytophagia</taxon>
        <taxon>Cytophagales</taxon>
        <taxon>Hymenobacteraceae</taxon>
        <taxon>Pontibacter</taxon>
    </lineage>
</organism>
<dbReference type="UniPathway" id="UPA00050">
    <property type="reaction ID" value="UER00063"/>
</dbReference>
<evidence type="ECO:0000256" key="3">
    <source>
        <dbReference type="ARBA" id="ARBA00006753"/>
    </source>
</evidence>
<comment type="similarity">
    <text evidence="3 11">Belongs to the homoserine dehydrogenase family.</text>
</comment>
<protein>
    <recommendedName>
        <fullName evidence="5 10">Homoserine dehydrogenase</fullName>
        <ecNumber evidence="4 10">1.1.1.3</ecNumber>
    </recommendedName>
</protein>
<accession>A0A1I7KFJ7</accession>
<evidence type="ECO:0000256" key="1">
    <source>
        <dbReference type="ARBA" id="ARBA00005056"/>
    </source>
</evidence>
<dbReference type="EC" id="1.1.1.3" evidence="4 10"/>
<keyword evidence="7 10" id="KW-0791">Threonine biosynthesis</keyword>